<evidence type="ECO:0000256" key="2">
    <source>
        <dbReference type="ARBA" id="ARBA00006143"/>
    </source>
</evidence>
<dbReference type="InterPro" id="IPR003834">
    <property type="entry name" value="Cyt_c_assmbl_TM_dom"/>
</dbReference>
<keyword evidence="5 6" id="KW-0472">Membrane</keyword>
<protein>
    <submittedName>
        <fullName evidence="8">Cytochrome c biogenesis CcdA family protein</fullName>
    </submittedName>
</protein>
<evidence type="ECO:0000256" key="6">
    <source>
        <dbReference type="SAM" id="Phobius"/>
    </source>
</evidence>
<organism evidence="8 9">
    <name type="scientific">Paenibacillus enshidis</name>
    <dbReference type="NCBI Taxonomy" id="1458439"/>
    <lineage>
        <taxon>Bacteria</taxon>
        <taxon>Bacillati</taxon>
        <taxon>Bacillota</taxon>
        <taxon>Bacilli</taxon>
        <taxon>Bacillales</taxon>
        <taxon>Paenibacillaceae</taxon>
        <taxon>Paenibacillus</taxon>
    </lineage>
</organism>
<feature type="transmembrane region" description="Helical" evidence="6">
    <location>
        <begin position="71"/>
        <end position="95"/>
    </location>
</feature>
<dbReference type="Pfam" id="PF02683">
    <property type="entry name" value="DsbD_TM"/>
    <property type="match status" value="1"/>
</dbReference>
<comment type="subcellular location">
    <subcellularLocation>
        <location evidence="1">Membrane</location>
        <topology evidence="1">Multi-pass membrane protein</topology>
    </subcellularLocation>
</comment>
<feature type="transmembrane region" description="Helical" evidence="6">
    <location>
        <begin position="16"/>
        <end position="38"/>
    </location>
</feature>
<comment type="caution">
    <text evidence="8">The sequence shown here is derived from an EMBL/GenBank/DDBJ whole genome shotgun (WGS) entry which is preliminary data.</text>
</comment>
<keyword evidence="4 6" id="KW-1133">Transmembrane helix</keyword>
<dbReference type="EMBL" id="JBHHMI010000015">
    <property type="protein sequence ID" value="MFB5268393.1"/>
    <property type="molecule type" value="Genomic_DNA"/>
</dbReference>
<feature type="transmembrane region" description="Helical" evidence="6">
    <location>
        <begin position="211"/>
        <end position="229"/>
    </location>
</feature>
<evidence type="ECO:0000259" key="7">
    <source>
        <dbReference type="Pfam" id="PF02683"/>
    </source>
</evidence>
<gene>
    <name evidence="8" type="ORF">ACE41H_16645</name>
</gene>
<sequence length="248" mass="27116">MLTLSEYTSGVNFLDIHIGVAFAAGLVSFASPCSLPLYPAYLSYLTGLNFTPAVQQVASHEHRVRAITHTLAFVLGFSAVFYSLGAGAGLLGSWFHMYKDGLRLISAVLMMTMGLVALGWLRPMPLMKDYRVSAARKQAGYIRSFAVGIGFAAGWSPCIGPMLTAIIALAAVEHSTWFLLVTGYAAGFALPFFILAFYAGKIRPQARYSSLLMKLGGVMLFAIGILLLTDHWSRLSLFLQRFNPEWLM</sequence>
<reference evidence="8 9" key="1">
    <citation type="submission" date="2024-09" db="EMBL/GenBank/DDBJ databases">
        <title>Paenibacillus zeirhizospherea sp. nov., isolated from surface of the maize (Zea mays) roots in a horticulture field, Hungary.</title>
        <authorList>
            <person name="Marton D."/>
            <person name="Farkas M."/>
            <person name="Bedics A."/>
            <person name="Toth E."/>
            <person name="Tancsics A."/>
            <person name="Boka K."/>
            <person name="Maroti G."/>
            <person name="Kriszt B."/>
            <person name="Cserhati M."/>
        </authorList>
    </citation>
    <scope>NUCLEOTIDE SEQUENCE [LARGE SCALE GENOMIC DNA]</scope>
    <source>
        <strain evidence="8 9">KCTC 33519</strain>
    </source>
</reference>
<feature type="transmembrane region" description="Helical" evidence="6">
    <location>
        <begin position="142"/>
        <end position="171"/>
    </location>
</feature>
<comment type="similarity">
    <text evidence="2">Belongs to the DsbD family.</text>
</comment>
<evidence type="ECO:0000256" key="4">
    <source>
        <dbReference type="ARBA" id="ARBA00022989"/>
    </source>
</evidence>
<feature type="transmembrane region" description="Helical" evidence="6">
    <location>
        <begin position="177"/>
        <end position="199"/>
    </location>
</feature>
<dbReference type="PANTHER" id="PTHR31272">
    <property type="entry name" value="CYTOCHROME C-TYPE BIOGENESIS PROTEIN HI_1454-RELATED"/>
    <property type="match status" value="1"/>
</dbReference>
<proteinExistence type="inferred from homology"/>
<dbReference type="PANTHER" id="PTHR31272:SF4">
    <property type="entry name" value="CYTOCHROME C-TYPE BIOGENESIS PROTEIN HI_1454-RELATED"/>
    <property type="match status" value="1"/>
</dbReference>
<evidence type="ECO:0000313" key="9">
    <source>
        <dbReference type="Proteomes" id="UP001580346"/>
    </source>
</evidence>
<evidence type="ECO:0000256" key="5">
    <source>
        <dbReference type="ARBA" id="ARBA00023136"/>
    </source>
</evidence>
<feature type="transmembrane region" description="Helical" evidence="6">
    <location>
        <begin position="101"/>
        <end position="121"/>
    </location>
</feature>
<dbReference type="InterPro" id="IPR051790">
    <property type="entry name" value="Cytochrome_c-biogenesis_DsbD"/>
</dbReference>
<evidence type="ECO:0000256" key="3">
    <source>
        <dbReference type="ARBA" id="ARBA00022692"/>
    </source>
</evidence>
<dbReference type="Proteomes" id="UP001580346">
    <property type="component" value="Unassembled WGS sequence"/>
</dbReference>
<feature type="domain" description="Cytochrome C biogenesis protein transmembrane" evidence="7">
    <location>
        <begin position="18"/>
        <end position="229"/>
    </location>
</feature>
<accession>A0ABV5AW19</accession>
<evidence type="ECO:0000256" key="1">
    <source>
        <dbReference type="ARBA" id="ARBA00004141"/>
    </source>
</evidence>
<keyword evidence="9" id="KW-1185">Reference proteome</keyword>
<name>A0ABV5AW19_9BACL</name>
<evidence type="ECO:0000313" key="8">
    <source>
        <dbReference type="EMBL" id="MFB5268393.1"/>
    </source>
</evidence>
<keyword evidence="3 6" id="KW-0812">Transmembrane</keyword>
<dbReference type="RefSeq" id="WP_375356591.1">
    <property type="nucleotide sequence ID" value="NZ_JBHHMI010000015.1"/>
</dbReference>